<evidence type="ECO:0000313" key="1">
    <source>
        <dbReference type="EMBL" id="URD77039.1"/>
    </source>
</evidence>
<keyword evidence="2" id="KW-1185">Reference proteome</keyword>
<gene>
    <name evidence="1" type="ORF">MUK42_15384</name>
</gene>
<accession>A0A9E7JDJ1</accession>
<sequence>MKVAVVNLKPGQSPISIAINEMSKRKLPTLVAFHDGDSLVGDEGCRDRCAAIFWAGGAEGVLSLINEHAGFQITGAGSTELYTMQNLRTDAMRNQLPTSP</sequence>
<name>A0A9E7JDJ1_9LILI</name>
<proteinExistence type="predicted"/>
<dbReference type="AlphaFoldDB" id="A0A9E7JDJ1"/>
<dbReference type="OrthoDB" id="10262720at2759"/>
<evidence type="ECO:0000313" key="2">
    <source>
        <dbReference type="Proteomes" id="UP001055439"/>
    </source>
</evidence>
<dbReference type="Proteomes" id="UP001055439">
    <property type="component" value="Chromosome 1"/>
</dbReference>
<reference evidence="1" key="1">
    <citation type="submission" date="2022-05" db="EMBL/GenBank/DDBJ databases">
        <title>The Musa troglodytarum L. genome provides insights into the mechanism of non-climacteric behaviour and enrichment of carotenoids.</title>
        <authorList>
            <person name="Wang J."/>
        </authorList>
    </citation>
    <scope>NUCLEOTIDE SEQUENCE</scope>
    <source>
        <tissue evidence="1">Leaf</tissue>
    </source>
</reference>
<organism evidence="1 2">
    <name type="scientific">Musa troglodytarum</name>
    <name type="common">fe'i banana</name>
    <dbReference type="NCBI Taxonomy" id="320322"/>
    <lineage>
        <taxon>Eukaryota</taxon>
        <taxon>Viridiplantae</taxon>
        <taxon>Streptophyta</taxon>
        <taxon>Embryophyta</taxon>
        <taxon>Tracheophyta</taxon>
        <taxon>Spermatophyta</taxon>
        <taxon>Magnoliopsida</taxon>
        <taxon>Liliopsida</taxon>
        <taxon>Zingiberales</taxon>
        <taxon>Musaceae</taxon>
        <taxon>Musa</taxon>
    </lineage>
</organism>
<dbReference type="EMBL" id="CP097502">
    <property type="protein sequence ID" value="URD77039.1"/>
    <property type="molecule type" value="Genomic_DNA"/>
</dbReference>
<protein>
    <submittedName>
        <fullName evidence="1">Hypoxia up-regulated protein</fullName>
    </submittedName>
</protein>